<reference evidence="2" key="1">
    <citation type="journal article" date="2014" name="Proc. Natl. Acad. Sci. U.S.A.">
        <title>Extensive sampling of basidiomycete genomes demonstrates inadequacy of the white-rot/brown-rot paradigm for wood decay fungi.</title>
        <authorList>
            <person name="Riley R."/>
            <person name="Salamov A.A."/>
            <person name="Brown D.W."/>
            <person name="Nagy L.G."/>
            <person name="Floudas D."/>
            <person name="Held B.W."/>
            <person name="Levasseur A."/>
            <person name="Lombard V."/>
            <person name="Morin E."/>
            <person name="Otillar R."/>
            <person name="Lindquist E.A."/>
            <person name="Sun H."/>
            <person name="LaButti K.M."/>
            <person name="Schmutz J."/>
            <person name="Jabbour D."/>
            <person name="Luo H."/>
            <person name="Baker S.E."/>
            <person name="Pisabarro A.G."/>
            <person name="Walton J.D."/>
            <person name="Blanchette R.A."/>
            <person name="Henrissat B."/>
            <person name="Martin F."/>
            <person name="Cullen D."/>
            <person name="Hibbett D.S."/>
            <person name="Grigoriev I.V."/>
        </authorList>
    </citation>
    <scope>NUCLEOTIDE SEQUENCE [LARGE SCALE GENOMIC DNA]</scope>
    <source>
        <strain evidence="2">MUCL 33604</strain>
    </source>
</reference>
<evidence type="ECO:0000313" key="2">
    <source>
        <dbReference type="Proteomes" id="UP000027265"/>
    </source>
</evidence>
<sequence>QLIKGCEVHWKRSLMRIKELIEESRLPLFTFLISVLEGRNTEPEQFLQAADQIHTGFPKVKGWLSWWLNPLNGAMIFPAIHSMPAELHSRLPDSTNGGESNHWLLYRACGQKHSLLEGIRRLFLYVREIETLYKNVRSELHLPSPFSYETNETFVTRWRRAMQSERR</sequence>
<dbReference type="InParanoid" id="A0A067PGK9"/>
<feature type="non-terminal residue" evidence="1">
    <location>
        <position position="1"/>
    </location>
</feature>
<dbReference type="STRING" id="933084.A0A067PGK9"/>
<dbReference type="HOGENOM" id="CLU_1598443_0_0_1"/>
<keyword evidence="2" id="KW-1185">Reference proteome</keyword>
<protein>
    <submittedName>
        <fullName evidence="1">Uncharacterized protein</fullName>
    </submittedName>
</protein>
<organism evidence="1 2">
    <name type="scientific">Jaapia argillacea MUCL 33604</name>
    <dbReference type="NCBI Taxonomy" id="933084"/>
    <lineage>
        <taxon>Eukaryota</taxon>
        <taxon>Fungi</taxon>
        <taxon>Dikarya</taxon>
        <taxon>Basidiomycota</taxon>
        <taxon>Agaricomycotina</taxon>
        <taxon>Agaricomycetes</taxon>
        <taxon>Agaricomycetidae</taxon>
        <taxon>Jaapiales</taxon>
        <taxon>Jaapiaceae</taxon>
        <taxon>Jaapia</taxon>
    </lineage>
</organism>
<name>A0A067PGK9_9AGAM</name>
<accession>A0A067PGK9</accession>
<gene>
    <name evidence="1" type="ORF">JAAARDRAFT_143236</name>
</gene>
<evidence type="ECO:0000313" key="1">
    <source>
        <dbReference type="EMBL" id="KDQ49621.1"/>
    </source>
</evidence>
<dbReference type="AlphaFoldDB" id="A0A067PGK9"/>
<proteinExistence type="predicted"/>
<dbReference type="Proteomes" id="UP000027265">
    <property type="component" value="Unassembled WGS sequence"/>
</dbReference>
<dbReference type="OrthoDB" id="3061527at2759"/>
<dbReference type="EMBL" id="KL197779">
    <property type="protein sequence ID" value="KDQ49621.1"/>
    <property type="molecule type" value="Genomic_DNA"/>
</dbReference>